<comment type="caution">
    <text evidence="2">The sequence shown here is derived from an EMBL/GenBank/DDBJ whole genome shotgun (WGS) entry which is preliminary data.</text>
</comment>
<dbReference type="SUPFAM" id="SSF52833">
    <property type="entry name" value="Thioredoxin-like"/>
    <property type="match status" value="1"/>
</dbReference>
<dbReference type="InterPro" id="IPR036249">
    <property type="entry name" value="Thioredoxin-like_sf"/>
</dbReference>
<dbReference type="Gene3D" id="3.40.30.10">
    <property type="entry name" value="Glutaredoxin"/>
    <property type="match status" value="1"/>
</dbReference>
<evidence type="ECO:0000313" key="2">
    <source>
        <dbReference type="EMBL" id="KAJ9162330.1"/>
    </source>
</evidence>
<dbReference type="PANTHER" id="PTHR13887">
    <property type="entry name" value="GLUTATHIONE S-TRANSFERASE KAPPA"/>
    <property type="match status" value="1"/>
</dbReference>
<dbReference type="Proteomes" id="UP001174691">
    <property type="component" value="Unassembled WGS sequence"/>
</dbReference>
<dbReference type="EMBL" id="JANBVN010000012">
    <property type="protein sequence ID" value="KAJ9162330.1"/>
    <property type="molecule type" value="Genomic_DNA"/>
</dbReference>
<dbReference type="Pfam" id="PF01323">
    <property type="entry name" value="DSBA"/>
    <property type="match status" value="1"/>
</dbReference>
<evidence type="ECO:0000313" key="3">
    <source>
        <dbReference type="Proteomes" id="UP001174691"/>
    </source>
</evidence>
<gene>
    <name evidence="2" type="ORF">NKR19_g1289</name>
</gene>
<accession>A0AA38RZY7</accession>
<keyword evidence="3" id="KW-1185">Reference proteome</keyword>
<evidence type="ECO:0000259" key="1">
    <source>
        <dbReference type="Pfam" id="PF01323"/>
    </source>
</evidence>
<dbReference type="PANTHER" id="PTHR13887:SF41">
    <property type="entry name" value="THIOREDOXIN SUPERFAMILY PROTEIN"/>
    <property type="match status" value="1"/>
</dbReference>
<protein>
    <recommendedName>
        <fullName evidence="1">DSBA-like thioredoxin domain-containing protein</fullName>
    </recommendedName>
</protein>
<reference evidence="2" key="1">
    <citation type="submission" date="2022-07" db="EMBL/GenBank/DDBJ databases">
        <title>Fungi with potential for degradation of polypropylene.</title>
        <authorList>
            <person name="Gostincar C."/>
        </authorList>
    </citation>
    <scope>NUCLEOTIDE SEQUENCE</scope>
    <source>
        <strain evidence="2">EXF-13287</strain>
    </source>
</reference>
<dbReference type="InterPro" id="IPR001853">
    <property type="entry name" value="DSBA-like_thioredoxin_dom"/>
</dbReference>
<dbReference type="GO" id="GO:0016491">
    <property type="term" value="F:oxidoreductase activity"/>
    <property type="evidence" value="ECO:0007669"/>
    <property type="project" value="InterPro"/>
</dbReference>
<name>A0AA38RZY7_9PEZI</name>
<feature type="non-terminal residue" evidence="2">
    <location>
        <position position="133"/>
    </location>
</feature>
<proteinExistence type="predicted"/>
<feature type="domain" description="DSBA-like thioredoxin" evidence="1">
    <location>
        <begin position="5"/>
        <end position="126"/>
    </location>
</feature>
<dbReference type="AlphaFoldDB" id="A0AA38RZY7"/>
<sequence>MTKITIEVYSDTVCPFCYIGAKSLEAAIASFTQSRRPGDDDQAEFVLVWRPFLIHPKFRGGIPDKAGYFRAKYGPGGADAFFERMGERGRRLGIGFRWDGRSGSSWDSHKLMLRALDGDRAEEVEEEERGEEG</sequence>
<organism evidence="2 3">
    <name type="scientific">Coniochaeta hoffmannii</name>
    <dbReference type="NCBI Taxonomy" id="91930"/>
    <lineage>
        <taxon>Eukaryota</taxon>
        <taxon>Fungi</taxon>
        <taxon>Dikarya</taxon>
        <taxon>Ascomycota</taxon>
        <taxon>Pezizomycotina</taxon>
        <taxon>Sordariomycetes</taxon>
        <taxon>Sordariomycetidae</taxon>
        <taxon>Coniochaetales</taxon>
        <taxon>Coniochaetaceae</taxon>
        <taxon>Coniochaeta</taxon>
    </lineage>
</organism>